<reference evidence="6" key="1">
    <citation type="submission" date="2020-04" db="EMBL/GenBank/DDBJ databases">
        <authorList>
            <person name="Zhang T."/>
        </authorList>
    </citation>
    <scope>NUCLEOTIDE SEQUENCE</scope>
    <source>
        <strain evidence="6">HKST-UBA17</strain>
    </source>
</reference>
<dbReference type="GO" id="GO:0016020">
    <property type="term" value="C:membrane"/>
    <property type="evidence" value="ECO:0007669"/>
    <property type="project" value="UniProtKB-SubCell"/>
</dbReference>
<keyword evidence="5" id="KW-0472">Membrane</keyword>
<gene>
    <name evidence="6" type="ORF">KC685_03325</name>
</gene>
<dbReference type="InterPro" id="IPR023353">
    <property type="entry name" value="LemA-like_dom_sf"/>
</dbReference>
<dbReference type="InterPro" id="IPR007156">
    <property type="entry name" value="MamQ_LemA"/>
</dbReference>
<dbReference type="PANTHER" id="PTHR34478">
    <property type="entry name" value="PROTEIN LEMA"/>
    <property type="match status" value="1"/>
</dbReference>
<dbReference type="Proteomes" id="UP000741282">
    <property type="component" value="Unassembled WGS sequence"/>
</dbReference>
<comment type="subcellular location">
    <subcellularLocation>
        <location evidence="1">Membrane</location>
        <topology evidence="1">Single-pass membrane protein</topology>
    </subcellularLocation>
</comment>
<dbReference type="SUPFAM" id="SSF140478">
    <property type="entry name" value="LemA-like"/>
    <property type="match status" value="1"/>
</dbReference>
<sequence>MKKTLFIALLGIVGVLVLVGGYLVGKYNTMVDLDLDAEKAQGQVEVVLQRRFDLIPNLVESVRGAMDQEEDVFTALAEARTRYAGTSSGTPERVDAANQVESALSRLLVVMENYPELRSVDTVQSLMDELTGTENRISVERQRYNEEVTTYNKFIRRFPNNLLAGMFGFEDRPLFEAVSEADVAPSVDLAD</sequence>
<comment type="similarity">
    <text evidence="2">Belongs to the LemA family.</text>
</comment>
<evidence type="ECO:0000256" key="4">
    <source>
        <dbReference type="ARBA" id="ARBA00022989"/>
    </source>
</evidence>
<proteinExistence type="inferred from homology"/>
<dbReference type="AlphaFoldDB" id="A0A955KXA9"/>
<evidence type="ECO:0000256" key="2">
    <source>
        <dbReference type="ARBA" id="ARBA00008854"/>
    </source>
</evidence>
<keyword evidence="3" id="KW-0812">Transmembrane</keyword>
<name>A0A955KXA9_9BACT</name>
<comment type="caution">
    <text evidence="6">The sequence shown here is derived from an EMBL/GenBank/DDBJ whole genome shotgun (WGS) entry which is preliminary data.</text>
</comment>
<accession>A0A955KXA9</accession>
<protein>
    <submittedName>
        <fullName evidence="6">LemA family protein</fullName>
    </submittedName>
</protein>
<evidence type="ECO:0000256" key="3">
    <source>
        <dbReference type="ARBA" id="ARBA00022692"/>
    </source>
</evidence>
<evidence type="ECO:0000313" key="7">
    <source>
        <dbReference type="Proteomes" id="UP000741282"/>
    </source>
</evidence>
<dbReference type="Gene3D" id="1.20.1440.20">
    <property type="entry name" value="LemA-like domain"/>
    <property type="match status" value="1"/>
</dbReference>
<dbReference type="EMBL" id="JAGQLN010000011">
    <property type="protein sequence ID" value="MCA9376923.1"/>
    <property type="molecule type" value="Genomic_DNA"/>
</dbReference>
<keyword evidence="4" id="KW-1133">Transmembrane helix</keyword>
<evidence type="ECO:0000313" key="6">
    <source>
        <dbReference type="EMBL" id="MCA9376923.1"/>
    </source>
</evidence>
<evidence type="ECO:0000256" key="5">
    <source>
        <dbReference type="ARBA" id="ARBA00023136"/>
    </source>
</evidence>
<dbReference type="PANTHER" id="PTHR34478:SF2">
    <property type="entry name" value="MEMBRANE PROTEIN"/>
    <property type="match status" value="1"/>
</dbReference>
<evidence type="ECO:0000256" key="1">
    <source>
        <dbReference type="ARBA" id="ARBA00004167"/>
    </source>
</evidence>
<dbReference type="Pfam" id="PF04011">
    <property type="entry name" value="LemA"/>
    <property type="match status" value="1"/>
</dbReference>
<reference evidence="6" key="2">
    <citation type="journal article" date="2021" name="Microbiome">
        <title>Successional dynamics and alternative stable states in a saline activated sludge microbial community over 9 years.</title>
        <authorList>
            <person name="Wang Y."/>
            <person name="Ye J."/>
            <person name="Ju F."/>
            <person name="Liu L."/>
            <person name="Boyd J.A."/>
            <person name="Deng Y."/>
            <person name="Parks D.H."/>
            <person name="Jiang X."/>
            <person name="Yin X."/>
            <person name="Woodcroft B.J."/>
            <person name="Tyson G.W."/>
            <person name="Hugenholtz P."/>
            <person name="Polz M.F."/>
            <person name="Zhang T."/>
        </authorList>
    </citation>
    <scope>NUCLEOTIDE SEQUENCE</scope>
    <source>
        <strain evidence="6">HKST-UBA17</strain>
    </source>
</reference>
<organism evidence="6 7">
    <name type="scientific">Candidatus Dojkabacteria bacterium</name>
    <dbReference type="NCBI Taxonomy" id="2099670"/>
    <lineage>
        <taxon>Bacteria</taxon>
        <taxon>Candidatus Dojkabacteria</taxon>
    </lineage>
</organism>